<dbReference type="Proteomes" id="UP001054889">
    <property type="component" value="Unassembled WGS sequence"/>
</dbReference>
<dbReference type="PANTHER" id="PTHR33800">
    <property type="entry name" value="OS06G0113600 PROTEIN"/>
    <property type="match status" value="1"/>
</dbReference>
<organism evidence="1 2">
    <name type="scientific">Eleusine coracana subsp. coracana</name>
    <dbReference type="NCBI Taxonomy" id="191504"/>
    <lineage>
        <taxon>Eukaryota</taxon>
        <taxon>Viridiplantae</taxon>
        <taxon>Streptophyta</taxon>
        <taxon>Embryophyta</taxon>
        <taxon>Tracheophyta</taxon>
        <taxon>Spermatophyta</taxon>
        <taxon>Magnoliopsida</taxon>
        <taxon>Liliopsida</taxon>
        <taxon>Poales</taxon>
        <taxon>Poaceae</taxon>
        <taxon>PACMAD clade</taxon>
        <taxon>Chloridoideae</taxon>
        <taxon>Cynodonteae</taxon>
        <taxon>Eleusininae</taxon>
        <taxon>Eleusine</taxon>
    </lineage>
</organism>
<proteinExistence type="predicted"/>
<protein>
    <submittedName>
        <fullName evidence="1">Uncharacterized protein</fullName>
    </submittedName>
</protein>
<name>A0AAV5F4U2_ELECO</name>
<reference evidence="1" key="1">
    <citation type="journal article" date="2018" name="DNA Res.">
        <title>Multiple hybrid de novo genome assembly of finger millet, an orphan allotetraploid crop.</title>
        <authorList>
            <person name="Hatakeyama M."/>
            <person name="Aluri S."/>
            <person name="Balachadran M.T."/>
            <person name="Sivarajan S.R."/>
            <person name="Patrignani A."/>
            <person name="Gruter S."/>
            <person name="Poveda L."/>
            <person name="Shimizu-Inatsugi R."/>
            <person name="Baeten J."/>
            <person name="Francoijs K.J."/>
            <person name="Nataraja K.N."/>
            <person name="Reddy Y.A.N."/>
            <person name="Phadnis S."/>
            <person name="Ravikumar R.L."/>
            <person name="Schlapbach R."/>
            <person name="Sreeman S.M."/>
            <person name="Shimizu K.K."/>
        </authorList>
    </citation>
    <scope>NUCLEOTIDE SEQUENCE</scope>
</reference>
<dbReference type="PANTHER" id="PTHR33800:SF13">
    <property type="entry name" value="OS06G0113600 PROTEIN"/>
    <property type="match status" value="1"/>
</dbReference>
<sequence length="251" mass="28278">MLAMSIDGLQAICLTPQLSVHETAMDWDYHREDEQVYFMAEKTRLTDWLVECGDMLLKVDLFTFSKPNRKLYGGILEVYRLDRSVEPANSQITNPWAESAQTFHIQPNPLLGSRLKPHPRPRRRFCAQPIRARCREAAAAAAVTDENGRHRGRRLQRNRRRGNPLLSDLLDSLLHQIIPLLSSFRDLLAFIGTALGVLRFLPFHLPLASTSHLSTSDQILAIVILVAATSSTIRYPVASGSSQILQTNLLT</sequence>
<accession>A0AAV5F4U2</accession>
<comment type="caution">
    <text evidence="1">The sequence shown here is derived from an EMBL/GenBank/DDBJ whole genome shotgun (WGS) entry which is preliminary data.</text>
</comment>
<evidence type="ECO:0000313" key="1">
    <source>
        <dbReference type="EMBL" id="GJN29883.1"/>
    </source>
</evidence>
<reference evidence="1" key="2">
    <citation type="submission" date="2021-12" db="EMBL/GenBank/DDBJ databases">
        <title>Resequencing data analysis of finger millet.</title>
        <authorList>
            <person name="Hatakeyama M."/>
            <person name="Aluri S."/>
            <person name="Balachadran M.T."/>
            <person name="Sivarajan S.R."/>
            <person name="Poveda L."/>
            <person name="Shimizu-Inatsugi R."/>
            <person name="Schlapbach R."/>
            <person name="Sreeman S.M."/>
            <person name="Shimizu K.K."/>
        </authorList>
    </citation>
    <scope>NUCLEOTIDE SEQUENCE</scope>
</reference>
<gene>
    <name evidence="1" type="primary">gb18145</name>
    <name evidence="1" type="ORF">PR202_gb18145</name>
</gene>
<keyword evidence="2" id="KW-1185">Reference proteome</keyword>
<evidence type="ECO:0000313" key="2">
    <source>
        <dbReference type="Proteomes" id="UP001054889"/>
    </source>
</evidence>
<dbReference type="AlphaFoldDB" id="A0AAV5F4U2"/>
<dbReference type="EMBL" id="BQKI01000081">
    <property type="protein sequence ID" value="GJN29883.1"/>
    <property type="molecule type" value="Genomic_DNA"/>
</dbReference>